<dbReference type="EMBL" id="CP011058">
    <property type="protein sequence ID" value="AJY76177.1"/>
    <property type="molecule type" value="Genomic_DNA"/>
</dbReference>
<gene>
    <name evidence="2" type="ORF">VN24_18435</name>
</gene>
<organism evidence="2 3">
    <name type="scientific">Paenibacillus beijingensis</name>
    <dbReference type="NCBI Taxonomy" id="1126833"/>
    <lineage>
        <taxon>Bacteria</taxon>
        <taxon>Bacillati</taxon>
        <taxon>Bacillota</taxon>
        <taxon>Bacilli</taxon>
        <taxon>Bacillales</taxon>
        <taxon>Paenibacillaceae</taxon>
        <taxon>Paenibacillus</taxon>
    </lineage>
</organism>
<dbReference type="AlphaFoldDB" id="A0A0D5NMH3"/>
<name>A0A0D5NMH3_9BACL</name>
<feature type="coiled-coil region" evidence="1">
    <location>
        <begin position="6"/>
        <end position="40"/>
    </location>
</feature>
<evidence type="ECO:0000256" key="1">
    <source>
        <dbReference type="SAM" id="Coils"/>
    </source>
</evidence>
<accession>A0A0D5NMH3</accession>
<dbReference type="HOGENOM" id="CLU_2082520_0_0_9"/>
<reference evidence="2 3" key="1">
    <citation type="journal article" date="2015" name="J. Biotechnol.">
        <title>Complete genome sequence of Paenibacillus beijingensis 7188(T) (=DSM 24997(T)), a novel rhizobacterium from jujube garden soil.</title>
        <authorList>
            <person name="Kwak Y."/>
            <person name="Shin J.H."/>
        </authorList>
    </citation>
    <scope>NUCLEOTIDE SEQUENCE [LARGE SCALE GENOMIC DNA]</scope>
    <source>
        <strain evidence="2 3">DSM 24997</strain>
    </source>
</reference>
<dbReference type="PATRIC" id="fig|1126833.4.peg.4057"/>
<protein>
    <submittedName>
        <fullName evidence="2">Uncharacterized protein</fullName>
    </submittedName>
</protein>
<dbReference type="Proteomes" id="UP000032633">
    <property type="component" value="Chromosome"/>
</dbReference>
<evidence type="ECO:0000313" key="2">
    <source>
        <dbReference type="EMBL" id="AJY76177.1"/>
    </source>
</evidence>
<sequence>MESLDAHEWVKRYTSLKKRKTELENEMNQLRSQIIEYCEQRHLTEFETGHFRVKLIYQERKEYDDQKLYEALPDPDVWRYISKADPGKISSLLKLNVLSEDQLSNTFKLKRISLLQVDKQ</sequence>
<reference evidence="3" key="2">
    <citation type="submission" date="2015-03" db="EMBL/GenBank/DDBJ databases">
        <title>Genome sequence of Paenibacillus beijingensis strain DSM 24997T.</title>
        <authorList>
            <person name="Kwak Y."/>
            <person name="Shin J.-H."/>
        </authorList>
    </citation>
    <scope>NUCLEOTIDE SEQUENCE [LARGE SCALE GENOMIC DNA]</scope>
    <source>
        <strain evidence="3">DSM 24997</strain>
    </source>
</reference>
<dbReference type="RefSeq" id="WP_045671605.1">
    <property type="nucleotide sequence ID" value="NZ_CP011058.1"/>
</dbReference>
<dbReference type="KEGG" id="pbj:VN24_18435"/>
<dbReference type="OrthoDB" id="2678891at2"/>
<evidence type="ECO:0000313" key="3">
    <source>
        <dbReference type="Proteomes" id="UP000032633"/>
    </source>
</evidence>
<keyword evidence="3" id="KW-1185">Reference proteome</keyword>
<proteinExistence type="predicted"/>
<keyword evidence="1" id="KW-0175">Coiled coil</keyword>